<evidence type="ECO:0000256" key="9">
    <source>
        <dbReference type="RuleBase" id="RU365093"/>
    </source>
</evidence>
<dbReference type="InterPro" id="IPR050739">
    <property type="entry name" value="MFP"/>
</dbReference>
<dbReference type="Gene3D" id="1.10.287.470">
    <property type="entry name" value="Helix hairpin bin"/>
    <property type="match status" value="1"/>
</dbReference>
<dbReference type="AlphaFoldDB" id="A0A1S1MQ34"/>
<dbReference type="PANTHER" id="PTHR30386">
    <property type="entry name" value="MEMBRANE FUSION SUBUNIT OF EMRAB-TOLC MULTIDRUG EFFLUX PUMP"/>
    <property type="match status" value="1"/>
</dbReference>
<comment type="subcellular location">
    <subcellularLocation>
        <location evidence="1 9">Cell inner membrane</location>
        <topology evidence="1 9">Single-pass membrane protein</topology>
    </subcellularLocation>
</comment>
<evidence type="ECO:0000256" key="2">
    <source>
        <dbReference type="ARBA" id="ARBA00009477"/>
    </source>
</evidence>
<protein>
    <recommendedName>
        <fullName evidence="9">Membrane fusion protein (MFP) family protein</fullName>
    </recommendedName>
</protein>
<dbReference type="NCBIfam" id="TIGR01843">
    <property type="entry name" value="type_I_hlyD"/>
    <property type="match status" value="1"/>
</dbReference>
<dbReference type="Gene3D" id="2.40.50.100">
    <property type="match status" value="1"/>
</dbReference>
<comment type="similarity">
    <text evidence="2 9">Belongs to the membrane fusion protein (MFP) (TC 8.A.1) family.</text>
</comment>
<accession>A0A1S1MQ34</accession>
<keyword evidence="10" id="KW-0175">Coiled coil</keyword>
<feature type="domain" description="AprE-like beta-barrel" evidence="12">
    <location>
        <begin position="323"/>
        <end position="412"/>
    </location>
</feature>
<evidence type="ECO:0000259" key="12">
    <source>
        <dbReference type="Pfam" id="PF26002"/>
    </source>
</evidence>
<comment type="caution">
    <text evidence="13">The sequence shown here is derived from an EMBL/GenBank/DDBJ whole genome shotgun (WGS) entry which is preliminary data.</text>
</comment>
<keyword evidence="8" id="KW-0472">Membrane</keyword>
<evidence type="ECO:0000256" key="8">
    <source>
        <dbReference type="ARBA" id="ARBA00023136"/>
    </source>
</evidence>
<dbReference type="InterPro" id="IPR058781">
    <property type="entry name" value="HH_AprE-like"/>
</dbReference>
<evidence type="ECO:0000256" key="6">
    <source>
        <dbReference type="ARBA" id="ARBA00022692"/>
    </source>
</evidence>
<dbReference type="Pfam" id="PF25994">
    <property type="entry name" value="HH_AprE"/>
    <property type="match status" value="1"/>
</dbReference>
<dbReference type="STRING" id="1859457.BET10_18515"/>
<keyword evidence="14" id="KW-1185">Reference proteome</keyword>
<dbReference type="Proteomes" id="UP000179786">
    <property type="component" value="Unassembled WGS sequence"/>
</dbReference>
<keyword evidence="5 9" id="KW-0997">Cell inner membrane</keyword>
<organism evidence="13 14">
    <name type="scientific">Pseudoalteromonas amylolytica</name>
    <dbReference type="NCBI Taxonomy" id="1859457"/>
    <lineage>
        <taxon>Bacteria</taxon>
        <taxon>Pseudomonadati</taxon>
        <taxon>Pseudomonadota</taxon>
        <taxon>Gammaproteobacteria</taxon>
        <taxon>Alteromonadales</taxon>
        <taxon>Pseudoalteromonadaceae</taxon>
        <taxon>Pseudoalteromonas</taxon>
    </lineage>
</organism>
<evidence type="ECO:0000256" key="7">
    <source>
        <dbReference type="ARBA" id="ARBA00022989"/>
    </source>
</evidence>
<feature type="domain" description="AprE-like long alpha-helical hairpin" evidence="11">
    <location>
        <begin position="129"/>
        <end position="278"/>
    </location>
</feature>
<evidence type="ECO:0000256" key="1">
    <source>
        <dbReference type="ARBA" id="ARBA00004377"/>
    </source>
</evidence>
<evidence type="ECO:0000313" key="14">
    <source>
        <dbReference type="Proteomes" id="UP000179786"/>
    </source>
</evidence>
<dbReference type="RefSeq" id="WP_070986726.1">
    <property type="nucleotide sequence ID" value="NZ_MKJU01000030.1"/>
</dbReference>
<evidence type="ECO:0000259" key="11">
    <source>
        <dbReference type="Pfam" id="PF25994"/>
    </source>
</evidence>
<dbReference type="Pfam" id="PF26002">
    <property type="entry name" value="Beta-barrel_AprE"/>
    <property type="match status" value="1"/>
</dbReference>
<feature type="coiled-coil region" evidence="10">
    <location>
        <begin position="159"/>
        <end position="252"/>
    </location>
</feature>
<evidence type="ECO:0000256" key="3">
    <source>
        <dbReference type="ARBA" id="ARBA00022448"/>
    </source>
</evidence>
<dbReference type="SUPFAM" id="SSF111369">
    <property type="entry name" value="HlyD-like secretion proteins"/>
    <property type="match status" value="1"/>
</dbReference>
<dbReference type="InterPro" id="IPR006144">
    <property type="entry name" value="Secretion_HlyD_CS"/>
</dbReference>
<keyword evidence="7" id="KW-1133">Transmembrane helix</keyword>
<dbReference type="PANTHER" id="PTHR30386:SF27">
    <property type="entry name" value="MEMBRANE FUSION PROTEIN (MFP) FAMILY PROTEIN"/>
    <property type="match status" value="1"/>
</dbReference>
<dbReference type="PRINTS" id="PR01490">
    <property type="entry name" value="RTXTOXIND"/>
</dbReference>
<dbReference type="InterPro" id="IPR010129">
    <property type="entry name" value="T1SS_HlyD"/>
</dbReference>
<reference evidence="13 14" key="1">
    <citation type="submission" date="2016-09" db="EMBL/GenBank/DDBJ databases">
        <title>Pseudoalteromonas amylolytica sp. nov., isolated from the surface seawater.</title>
        <authorList>
            <person name="Wu Y.-H."/>
            <person name="Cheng H."/>
            <person name="Jin X.-B."/>
            <person name="Wang C.-S."/>
            <person name="Xu X.-W."/>
        </authorList>
    </citation>
    <scope>NUCLEOTIDE SEQUENCE [LARGE SCALE GENOMIC DNA]</scope>
    <source>
        <strain evidence="13 14">JW1</strain>
    </source>
</reference>
<dbReference type="GO" id="GO:0005886">
    <property type="term" value="C:plasma membrane"/>
    <property type="evidence" value="ECO:0007669"/>
    <property type="project" value="UniProtKB-SubCell"/>
</dbReference>
<dbReference type="InterPro" id="IPR058982">
    <property type="entry name" value="Beta-barrel_AprE"/>
</dbReference>
<proteinExistence type="inferred from homology"/>
<evidence type="ECO:0000256" key="5">
    <source>
        <dbReference type="ARBA" id="ARBA00022519"/>
    </source>
</evidence>
<name>A0A1S1MQ34_9GAMM</name>
<evidence type="ECO:0000256" key="10">
    <source>
        <dbReference type="SAM" id="Coils"/>
    </source>
</evidence>
<keyword evidence="4 9" id="KW-1003">Cell membrane</keyword>
<evidence type="ECO:0000256" key="4">
    <source>
        <dbReference type="ARBA" id="ARBA00022475"/>
    </source>
</evidence>
<dbReference type="OrthoDB" id="9775513at2"/>
<gene>
    <name evidence="13" type="ORF">BET10_18515</name>
</gene>
<dbReference type="Gene3D" id="2.40.30.170">
    <property type="match status" value="1"/>
</dbReference>
<dbReference type="PROSITE" id="PS00543">
    <property type="entry name" value="HLYD_FAMILY"/>
    <property type="match status" value="1"/>
</dbReference>
<evidence type="ECO:0000313" key="13">
    <source>
        <dbReference type="EMBL" id="OHU88814.1"/>
    </source>
</evidence>
<sequence>MKPHMIDYEFLPAALEIQAAPPPKLARGIVWTLVSLLIVGIAWICLSPIDIVATANGKVVPKQRVKTVQPMESGVISKIHTYEGQTVSKGDLLLELDPAINAAQSRNLAHQQSDLQQQIYRLTQYSAWLENSSMQSVAELTSEQARLLNSEKRLHETQISMLSSEVLRLEAELQSAQLSKVKIEKTLPLLQERTASLEKLQSSKMVSREEYLALKQEALALEAQLPIESANIERLRAAVASANSNLQQKQAEAIQNTYAQLSQLQVQYHQTSEDLIKSRFLEQKMQLRAPVSGTVENLTVTTLGEVVTPAQELMRIIPEDDELIVDAGLLNKDIGFAYAGQSVEVKVESFPFTRYGVIEGTLIDVSTDAVEHEQLGLIFPIKVKLDKQSLNVDGREVPLSAGMNVTAEVKTGQRYIVEFLLSPIMQHAHEGARER</sequence>
<dbReference type="EMBL" id="MKJU01000030">
    <property type="protein sequence ID" value="OHU88814.1"/>
    <property type="molecule type" value="Genomic_DNA"/>
</dbReference>
<keyword evidence="6" id="KW-0812">Transmembrane</keyword>
<keyword evidence="3 9" id="KW-0813">Transport</keyword>
<dbReference type="GO" id="GO:0009306">
    <property type="term" value="P:protein secretion"/>
    <property type="evidence" value="ECO:0007669"/>
    <property type="project" value="InterPro"/>
</dbReference>